<dbReference type="EMBL" id="KZ993051">
    <property type="protein sequence ID" value="RKP05709.1"/>
    <property type="molecule type" value="Genomic_DNA"/>
</dbReference>
<feature type="region of interest" description="Disordered" evidence="1">
    <location>
        <begin position="1"/>
        <end position="21"/>
    </location>
</feature>
<name>A0A4V1IVY8_9FUNG</name>
<gene>
    <name evidence="2" type="ORF">THASP1DRAFT_32451</name>
</gene>
<evidence type="ECO:0000313" key="3">
    <source>
        <dbReference type="Proteomes" id="UP000271241"/>
    </source>
</evidence>
<accession>A0A4V1IVY8</accession>
<dbReference type="Pfam" id="PF07426">
    <property type="entry name" value="Dynactin_p22"/>
    <property type="match status" value="1"/>
</dbReference>
<dbReference type="AlphaFoldDB" id="A0A4V1IVY8"/>
<sequence>MAALQSTPQQTPDASQPQANGAVTVAALEQRMRQLERRLLARNPATGVAPLADEAPEVAALALAAAAPAAAPADADATDATTSAVYTLLERVPVLQDRMRDQVAHRQALSDALEKYAACRSYLALSDTSPPAETSETSSAPNASTTAVFERNALTVDAKAHLLAEVAPEWLRTQALLEEAREAQTALNPPEFQQVQSLAPRLEAVSAVSAAQDKRAEAANGKLDALLAEYNDTVQTLSQLFIHWDRLLEDLDARVRVAERRAQV</sequence>
<keyword evidence="3" id="KW-1185">Reference proteome</keyword>
<organism evidence="2 3">
    <name type="scientific">Thamnocephalis sphaerospora</name>
    <dbReference type="NCBI Taxonomy" id="78915"/>
    <lineage>
        <taxon>Eukaryota</taxon>
        <taxon>Fungi</taxon>
        <taxon>Fungi incertae sedis</taxon>
        <taxon>Zoopagomycota</taxon>
        <taxon>Zoopagomycotina</taxon>
        <taxon>Zoopagomycetes</taxon>
        <taxon>Zoopagales</taxon>
        <taxon>Sigmoideomycetaceae</taxon>
        <taxon>Thamnocephalis</taxon>
    </lineage>
</organism>
<dbReference type="PANTHER" id="PTHR28360:SF1">
    <property type="entry name" value="DYNACTIN SUBUNIT 3"/>
    <property type="match status" value="1"/>
</dbReference>
<proteinExistence type="predicted"/>
<evidence type="ECO:0000256" key="1">
    <source>
        <dbReference type="SAM" id="MobiDB-lite"/>
    </source>
</evidence>
<protein>
    <submittedName>
        <fullName evidence="2">Uncharacterized protein</fullName>
    </submittedName>
</protein>
<dbReference type="GO" id="GO:0061640">
    <property type="term" value="P:cytoskeleton-dependent cytokinesis"/>
    <property type="evidence" value="ECO:0007669"/>
    <property type="project" value="InterPro"/>
</dbReference>
<reference evidence="3" key="1">
    <citation type="journal article" date="2018" name="Nat. Microbiol.">
        <title>Leveraging single-cell genomics to expand the fungal tree of life.</title>
        <authorList>
            <person name="Ahrendt S.R."/>
            <person name="Quandt C.A."/>
            <person name="Ciobanu D."/>
            <person name="Clum A."/>
            <person name="Salamov A."/>
            <person name="Andreopoulos B."/>
            <person name="Cheng J.F."/>
            <person name="Woyke T."/>
            <person name="Pelin A."/>
            <person name="Henrissat B."/>
            <person name="Reynolds N.K."/>
            <person name="Benny G.L."/>
            <person name="Smith M.E."/>
            <person name="James T.Y."/>
            <person name="Grigoriev I.V."/>
        </authorList>
    </citation>
    <scope>NUCLEOTIDE SEQUENCE [LARGE SCALE GENOMIC DNA]</scope>
    <source>
        <strain evidence="3">RSA 1356</strain>
    </source>
</reference>
<dbReference type="PANTHER" id="PTHR28360">
    <property type="entry name" value="DYNACTIN SUBUNIT 3"/>
    <property type="match status" value="1"/>
</dbReference>
<dbReference type="Proteomes" id="UP000271241">
    <property type="component" value="Unassembled WGS sequence"/>
</dbReference>
<dbReference type="STRING" id="78915.A0A4V1IVY8"/>
<dbReference type="GO" id="GO:0005869">
    <property type="term" value="C:dynactin complex"/>
    <property type="evidence" value="ECO:0007669"/>
    <property type="project" value="InterPro"/>
</dbReference>
<evidence type="ECO:0000313" key="2">
    <source>
        <dbReference type="EMBL" id="RKP05709.1"/>
    </source>
</evidence>
<dbReference type="OrthoDB" id="16729at2759"/>
<dbReference type="InterPro" id="IPR009991">
    <property type="entry name" value="DCTN3"/>
</dbReference>